<dbReference type="InterPro" id="IPR018170">
    <property type="entry name" value="Aldo/ket_reductase_CS"/>
</dbReference>
<dbReference type="OMA" id="RRYPETW"/>
<protein>
    <recommendedName>
        <fullName evidence="5">NADP-dependent oxidoreductase domain-containing protein</fullName>
    </recommendedName>
</protein>
<dbReference type="OrthoDB" id="416253at2759"/>
<dbReference type="Gramene" id="QL03p039483:mrna">
    <property type="protein sequence ID" value="QL03p039483:mrna"/>
    <property type="gene ID" value="QL03p039483"/>
</dbReference>
<dbReference type="PRINTS" id="PR00069">
    <property type="entry name" value="ALDKETRDTASE"/>
</dbReference>
<accession>A0A7N2L7H0</accession>
<dbReference type="InterPro" id="IPR044497">
    <property type="entry name" value="AKR4A/B"/>
</dbReference>
<keyword evidence="1" id="KW-0560">Oxidoreductase</keyword>
<evidence type="ECO:0000256" key="1">
    <source>
        <dbReference type="ARBA" id="ARBA00023002"/>
    </source>
</evidence>
<dbReference type="Proteomes" id="UP000594261">
    <property type="component" value="Chromosome 3"/>
</dbReference>
<dbReference type="EMBL" id="LRBV02000003">
    <property type="status" value="NOT_ANNOTATED_CDS"/>
    <property type="molecule type" value="Genomic_DNA"/>
</dbReference>
<dbReference type="InterPro" id="IPR036812">
    <property type="entry name" value="NAD(P)_OxRdtase_dom_sf"/>
</dbReference>
<dbReference type="PIRSF" id="PIRSF000097">
    <property type="entry name" value="AKR"/>
    <property type="match status" value="1"/>
</dbReference>
<reference evidence="6" key="2">
    <citation type="submission" date="2021-01" db="UniProtKB">
        <authorList>
            <consortium name="EnsemblPlants"/>
        </authorList>
    </citation>
    <scope>IDENTIFICATION</scope>
</reference>
<dbReference type="InterPro" id="IPR020471">
    <property type="entry name" value="AKR"/>
</dbReference>
<feature type="binding site" evidence="3">
    <location>
        <position position="120"/>
    </location>
    <ligand>
        <name>substrate</name>
    </ligand>
</feature>
<name>A0A7N2L7H0_QUELO</name>
<feature type="active site" description="Proton donor" evidence="2">
    <location>
        <position position="57"/>
    </location>
</feature>
<dbReference type="InterPro" id="IPR023210">
    <property type="entry name" value="NADP_OxRdtase_dom"/>
</dbReference>
<evidence type="ECO:0000256" key="3">
    <source>
        <dbReference type="PIRSR" id="PIRSR000097-2"/>
    </source>
</evidence>
<feature type="domain" description="NADP-dependent oxidoreductase" evidence="5">
    <location>
        <begin position="22"/>
        <end position="292"/>
    </location>
</feature>
<dbReference type="GO" id="GO:0044550">
    <property type="term" value="P:secondary metabolite biosynthetic process"/>
    <property type="evidence" value="ECO:0007669"/>
    <property type="project" value="UniProtKB-ARBA"/>
</dbReference>
<dbReference type="EnsemblPlants" id="QL03p039483:mrna">
    <property type="protein sequence ID" value="QL03p039483:mrna"/>
    <property type="gene ID" value="QL03p039483"/>
</dbReference>
<dbReference type="SUPFAM" id="SSF51430">
    <property type="entry name" value="NAD(P)-linked oxidoreductase"/>
    <property type="match status" value="1"/>
</dbReference>
<evidence type="ECO:0000256" key="2">
    <source>
        <dbReference type="PIRSR" id="PIRSR000097-1"/>
    </source>
</evidence>
<dbReference type="KEGG" id="qlo:115982098"/>
<dbReference type="PROSITE" id="PS00063">
    <property type="entry name" value="ALDOKETO_REDUCTASE_3"/>
    <property type="match status" value="1"/>
</dbReference>
<dbReference type="RefSeq" id="XP_030960473.1">
    <property type="nucleotide sequence ID" value="XM_031104613.1"/>
</dbReference>
<dbReference type="CDD" id="cd19124">
    <property type="entry name" value="AKR_AKR4A_4B"/>
    <property type="match status" value="1"/>
</dbReference>
<dbReference type="InParanoid" id="A0A7N2L7H0"/>
<gene>
    <name evidence="6" type="primary">LOC115982098</name>
</gene>
<dbReference type="AlphaFoldDB" id="A0A7N2L7H0"/>
<proteinExistence type="predicted"/>
<dbReference type="PROSITE" id="PS00062">
    <property type="entry name" value="ALDOKETO_REDUCTASE_2"/>
    <property type="match status" value="1"/>
</dbReference>
<dbReference type="GeneID" id="115982098"/>
<evidence type="ECO:0000313" key="7">
    <source>
        <dbReference type="Proteomes" id="UP000594261"/>
    </source>
</evidence>
<dbReference type="PROSITE" id="PS00798">
    <property type="entry name" value="ALDOKETO_REDUCTASE_1"/>
    <property type="match status" value="1"/>
</dbReference>
<evidence type="ECO:0000259" key="5">
    <source>
        <dbReference type="Pfam" id="PF00248"/>
    </source>
</evidence>
<sequence>MAANVPKVTISNGSQTMPLPVIGLGTATQPQVAETTKSAVLDAIGIGYRHFDTAFIYGSEQPLGEAIAEAIKTGLIKSRDELFITSKLWCTFASPELVLPAIKTSLKNLQLDYLDLFLVHWPLKISGEVKRLPIPKETIFPIDIKAVWEVMEECQNLGLTKAIGVSNFSTRRLDELLSFAKIPPSVNQVEMNPLWQQKDLREFCKAKGIHITAYSPLGSRGAKWGDSESLEYKVLEEIAKAKGKTAAQVSLRWVYEQGVSFVPKSFNKDRLKQNLDIFDWSLTEEELNKISKLPQRRGILPSMMMEPSDLVREIEAEI</sequence>
<keyword evidence="7" id="KW-1185">Reference proteome</keyword>
<dbReference type="FunFam" id="3.20.20.100:FF:000014">
    <property type="entry name" value="NAD(P)-linked oxidoreductase superfamily protein"/>
    <property type="match status" value="1"/>
</dbReference>
<evidence type="ECO:0000256" key="4">
    <source>
        <dbReference type="PIRSR" id="PIRSR000097-3"/>
    </source>
</evidence>
<reference evidence="6 7" key="1">
    <citation type="journal article" date="2016" name="G3 (Bethesda)">
        <title>First Draft Assembly and Annotation of the Genome of a California Endemic Oak Quercus lobata Nee (Fagaceae).</title>
        <authorList>
            <person name="Sork V.L."/>
            <person name="Fitz-Gibbon S.T."/>
            <person name="Puiu D."/>
            <person name="Crepeau M."/>
            <person name="Gugger P.F."/>
            <person name="Sherman R."/>
            <person name="Stevens K."/>
            <person name="Langley C.H."/>
            <person name="Pellegrini M."/>
            <person name="Salzberg S.L."/>
        </authorList>
    </citation>
    <scope>NUCLEOTIDE SEQUENCE [LARGE SCALE GENOMIC DNA]</scope>
    <source>
        <strain evidence="6 7">cv. SW786</strain>
    </source>
</reference>
<dbReference type="PANTHER" id="PTHR11732">
    <property type="entry name" value="ALDO/KETO REDUCTASE"/>
    <property type="match status" value="1"/>
</dbReference>
<dbReference type="GO" id="GO:0016616">
    <property type="term" value="F:oxidoreductase activity, acting on the CH-OH group of donors, NAD or NADP as acceptor"/>
    <property type="evidence" value="ECO:0007669"/>
    <property type="project" value="InterPro"/>
</dbReference>
<dbReference type="Gene3D" id="3.20.20.100">
    <property type="entry name" value="NADP-dependent oxidoreductase domain"/>
    <property type="match status" value="1"/>
</dbReference>
<feature type="site" description="Lowers pKa of active site Tyr" evidence="4">
    <location>
        <position position="87"/>
    </location>
</feature>
<organism evidence="6 7">
    <name type="scientific">Quercus lobata</name>
    <name type="common">Valley oak</name>
    <dbReference type="NCBI Taxonomy" id="97700"/>
    <lineage>
        <taxon>Eukaryota</taxon>
        <taxon>Viridiplantae</taxon>
        <taxon>Streptophyta</taxon>
        <taxon>Embryophyta</taxon>
        <taxon>Tracheophyta</taxon>
        <taxon>Spermatophyta</taxon>
        <taxon>Magnoliopsida</taxon>
        <taxon>eudicotyledons</taxon>
        <taxon>Gunneridae</taxon>
        <taxon>Pentapetalae</taxon>
        <taxon>rosids</taxon>
        <taxon>fabids</taxon>
        <taxon>Fagales</taxon>
        <taxon>Fagaceae</taxon>
        <taxon>Quercus</taxon>
    </lineage>
</organism>
<dbReference type="Pfam" id="PF00248">
    <property type="entry name" value="Aldo_ket_red"/>
    <property type="match status" value="1"/>
</dbReference>
<evidence type="ECO:0000313" key="6">
    <source>
        <dbReference type="EnsemblPlants" id="QL03p039483:mrna"/>
    </source>
</evidence>